<dbReference type="AlphaFoldDB" id="A0A1B6FLH7"/>
<name>A0A1B6FLH7_9HEMI</name>
<organism evidence="1">
    <name type="scientific">Cuerna arida</name>
    <dbReference type="NCBI Taxonomy" id="1464854"/>
    <lineage>
        <taxon>Eukaryota</taxon>
        <taxon>Metazoa</taxon>
        <taxon>Ecdysozoa</taxon>
        <taxon>Arthropoda</taxon>
        <taxon>Hexapoda</taxon>
        <taxon>Insecta</taxon>
        <taxon>Pterygota</taxon>
        <taxon>Neoptera</taxon>
        <taxon>Paraneoptera</taxon>
        <taxon>Hemiptera</taxon>
        <taxon>Auchenorrhyncha</taxon>
        <taxon>Membracoidea</taxon>
        <taxon>Cicadellidae</taxon>
        <taxon>Cicadellinae</taxon>
        <taxon>Proconiini</taxon>
        <taxon>Cuerna</taxon>
    </lineage>
</organism>
<sequence length="282" mass="32310">MLQFWGKRDSIIFGIFDDTTLLLKNESPDDLSINTFIALNMCYQYCHMNDLVVNPLKTKQIIFGRRSEAVPVVPEILQENETTFLGLRLDNQLSWNTHVDELCKKLSSAVYVVRRIMNVADTDTARVAYFAMFESRVRYGLIVWGGTSATNLNRVLTLQKRAIRAIAGLNPMESCREAFKSYKIKTVIALYIEQIILHAASLNLPTGHTIHSYNTRHGSDYTLPLHRLTLTEKKPSYRGAKLYNNLPDDIRGLTGETLQKKLSSWILQHPFYNLQEFLHGID</sequence>
<protein>
    <recommendedName>
        <fullName evidence="2">Reverse transcriptase domain-containing protein</fullName>
    </recommendedName>
</protein>
<evidence type="ECO:0000313" key="1">
    <source>
        <dbReference type="EMBL" id="JAS51029.1"/>
    </source>
</evidence>
<evidence type="ECO:0008006" key="2">
    <source>
        <dbReference type="Google" id="ProtNLM"/>
    </source>
</evidence>
<dbReference type="EMBL" id="GECZ01018740">
    <property type="protein sequence ID" value="JAS51029.1"/>
    <property type="molecule type" value="Transcribed_RNA"/>
</dbReference>
<accession>A0A1B6FLH7</accession>
<reference evidence="1" key="1">
    <citation type="submission" date="2015-11" db="EMBL/GenBank/DDBJ databases">
        <title>De novo transcriptome assembly of four potential Pierce s Disease insect vectors from Arizona vineyards.</title>
        <authorList>
            <person name="Tassone E.E."/>
        </authorList>
    </citation>
    <scope>NUCLEOTIDE SEQUENCE</scope>
</reference>
<gene>
    <name evidence="1" type="ORF">g.16951</name>
</gene>
<proteinExistence type="predicted"/>